<feature type="non-terminal residue" evidence="1">
    <location>
        <position position="60"/>
    </location>
</feature>
<proteinExistence type="predicted"/>
<gene>
    <name evidence="1" type="ORF">ENJ98_05365</name>
</gene>
<dbReference type="AlphaFoldDB" id="A0A7C5N8I5"/>
<sequence>MSPLSAWIAAIRPKTLGLSLSPVLAGSALAFADTGSFRPLPFLAALAAALLIQVGTNLHN</sequence>
<organism evidence="1">
    <name type="scientific">Thiolapillus brandeum</name>
    <dbReference type="NCBI Taxonomy" id="1076588"/>
    <lineage>
        <taxon>Bacteria</taxon>
        <taxon>Pseudomonadati</taxon>
        <taxon>Pseudomonadota</taxon>
        <taxon>Gammaproteobacteria</taxon>
        <taxon>Chromatiales</taxon>
        <taxon>Sedimenticolaceae</taxon>
        <taxon>Thiolapillus</taxon>
    </lineage>
</organism>
<protein>
    <submittedName>
        <fullName evidence="1">1,4-dihydroxy-2-naphthoate polyprenyltransferase</fullName>
    </submittedName>
</protein>
<dbReference type="EMBL" id="DROM01000322">
    <property type="protein sequence ID" value="HHH13646.1"/>
    <property type="molecule type" value="Genomic_DNA"/>
</dbReference>
<reference evidence="1" key="1">
    <citation type="journal article" date="2020" name="mSystems">
        <title>Genome- and Community-Level Interaction Insights into Carbon Utilization and Element Cycling Functions of Hydrothermarchaeota in Hydrothermal Sediment.</title>
        <authorList>
            <person name="Zhou Z."/>
            <person name="Liu Y."/>
            <person name="Xu W."/>
            <person name="Pan J."/>
            <person name="Luo Z.H."/>
            <person name="Li M."/>
        </authorList>
    </citation>
    <scope>NUCLEOTIDE SEQUENCE [LARGE SCALE GENOMIC DNA]</scope>
    <source>
        <strain evidence="1">HyVt-535</strain>
    </source>
</reference>
<comment type="caution">
    <text evidence="1">The sequence shown here is derived from an EMBL/GenBank/DDBJ whole genome shotgun (WGS) entry which is preliminary data.</text>
</comment>
<accession>A0A7C5N8I5</accession>
<dbReference type="Proteomes" id="UP000886100">
    <property type="component" value="Unassembled WGS sequence"/>
</dbReference>
<evidence type="ECO:0000313" key="1">
    <source>
        <dbReference type="EMBL" id="HHH13646.1"/>
    </source>
</evidence>
<name>A0A7C5N8I5_9GAMM</name>